<dbReference type="GO" id="GO:0005524">
    <property type="term" value="F:ATP binding"/>
    <property type="evidence" value="ECO:0007669"/>
    <property type="project" value="UniProtKB-KW"/>
</dbReference>
<keyword evidence="10" id="KW-0472">Membrane</keyword>
<dbReference type="Gene3D" id="1.20.5.1930">
    <property type="match status" value="1"/>
</dbReference>
<dbReference type="RefSeq" id="WP_014772134.1">
    <property type="nucleotide sequence ID" value="NC_018010.1"/>
</dbReference>
<dbReference type="GO" id="GO:0046983">
    <property type="term" value="F:protein dimerization activity"/>
    <property type="evidence" value="ECO:0007669"/>
    <property type="project" value="InterPro"/>
</dbReference>
<dbReference type="GO" id="GO:0016020">
    <property type="term" value="C:membrane"/>
    <property type="evidence" value="ECO:0007669"/>
    <property type="project" value="InterPro"/>
</dbReference>
<keyword evidence="9" id="KW-0175">Coiled coil</keyword>
<keyword evidence="7" id="KW-0067">ATP-binding</keyword>
<comment type="catalytic activity">
    <reaction evidence="1">
        <text>ATP + protein L-histidine = ADP + protein N-phospho-L-histidine.</text>
        <dbReference type="EC" id="2.7.13.3"/>
    </reaction>
</comment>
<dbReference type="SMART" id="SM00028">
    <property type="entry name" value="TPR"/>
    <property type="match status" value="2"/>
</dbReference>
<evidence type="ECO:0000259" key="11">
    <source>
        <dbReference type="PROSITE" id="PS50109"/>
    </source>
</evidence>
<evidence type="ECO:0000256" key="8">
    <source>
        <dbReference type="ARBA" id="ARBA00023012"/>
    </source>
</evidence>
<evidence type="ECO:0000256" key="5">
    <source>
        <dbReference type="ARBA" id="ARBA00022741"/>
    </source>
</evidence>
<dbReference type="Pfam" id="PF02518">
    <property type="entry name" value="HATPase_c"/>
    <property type="match status" value="1"/>
</dbReference>
<dbReference type="InterPro" id="IPR050482">
    <property type="entry name" value="Sensor_HK_TwoCompSys"/>
</dbReference>
<dbReference type="Pfam" id="PF07730">
    <property type="entry name" value="HisKA_3"/>
    <property type="match status" value="1"/>
</dbReference>
<keyword evidence="10" id="KW-1133">Transmembrane helix</keyword>
<evidence type="ECO:0000256" key="10">
    <source>
        <dbReference type="SAM" id="Phobius"/>
    </source>
</evidence>
<evidence type="ECO:0000256" key="1">
    <source>
        <dbReference type="ARBA" id="ARBA00000085"/>
    </source>
</evidence>
<evidence type="ECO:0000256" key="4">
    <source>
        <dbReference type="ARBA" id="ARBA00022679"/>
    </source>
</evidence>
<keyword evidence="6 12" id="KW-0418">Kinase</keyword>
<gene>
    <name evidence="12" type="ordered locus">Belba_1531</name>
</gene>
<dbReference type="eggNOG" id="COG0457">
    <property type="taxonomic scope" value="Bacteria"/>
</dbReference>
<evidence type="ECO:0000256" key="3">
    <source>
        <dbReference type="ARBA" id="ARBA00022553"/>
    </source>
</evidence>
<feature type="transmembrane region" description="Helical" evidence="10">
    <location>
        <begin position="451"/>
        <end position="471"/>
    </location>
</feature>
<feature type="domain" description="Histidine kinase" evidence="11">
    <location>
        <begin position="505"/>
        <end position="683"/>
    </location>
</feature>
<dbReference type="SUPFAM" id="SSF48452">
    <property type="entry name" value="TPR-like"/>
    <property type="match status" value="1"/>
</dbReference>
<dbReference type="InterPro" id="IPR011712">
    <property type="entry name" value="Sig_transdc_His_kin_sub3_dim/P"/>
</dbReference>
<dbReference type="InterPro" id="IPR003594">
    <property type="entry name" value="HATPase_dom"/>
</dbReference>
<dbReference type="HOGENOM" id="CLU_000445_106_1_10"/>
<dbReference type="InterPro" id="IPR005467">
    <property type="entry name" value="His_kinase_dom"/>
</dbReference>
<evidence type="ECO:0000313" key="12">
    <source>
        <dbReference type="EMBL" id="AFL84143.1"/>
    </source>
</evidence>
<dbReference type="CDD" id="cd16917">
    <property type="entry name" value="HATPase_UhpB-NarQ-NarX-like"/>
    <property type="match status" value="1"/>
</dbReference>
<keyword evidence="10" id="KW-0812">Transmembrane</keyword>
<dbReference type="PANTHER" id="PTHR24421">
    <property type="entry name" value="NITRATE/NITRITE SENSOR PROTEIN NARX-RELATED"/>
    <property type="match status" value="1"/>
</dbReference>
<dbReference type="OrthoDB" id="1523646at2"/>
<dbReference type="InterPro" id="IPR036890">
    <property type="entry name" value="HATPase_C_sf"/>
</dbReference>
<accession>I3Z4H5</accession>
<dbReference type="EC" id="2.7.13.3" evidence="2"/>
<dbReference type="PANTHER" id="PTHR24421:SF10">
    <property type="entry name" value="NITRATE_NITRITE SENSOR PROTEIN NARQ"/>
    <property type="match status" value="1"/>
</dbReference>
<evidence type="ECO:0000256" key="2">
    <source>
        <dbReference type="ARBA" id="ARBA00012438"/>
    </source>
</evidence>
<organism evidence="12 13">
    <name type="scientific">Belliella baltica (strain DSM 15883 / CIP 108006 / LMG 21964 / BA134)</name>
    <dbReference type="NCBI Taxonomy" id="866536"/>
    <lineage>
        <taxon>Bacteria</taxon>
        <taxon>Pseudomonadati</taxon>
        <taxon>Bacteroidota</taxon>
        <taxon>Cytophagia</taxon>
        <taxon>Cytophagales</taxon>
        <taxon>Cyclobacteriaceae</taxon>
        <taxon>Belliella</taxon>
    </lineage>
</organism>
<dbReference type="GO" id="GO:0000155">
    <property type="term" value="F:phosphorelay sensor kinase activity"/>
    <property type="evidence" value="ECO:0007669"/>
    <property type="project" value="InterPro"/>
</dbReference>
<dbReference type="KEGG" id="bbd:Belba_1531"/>
<keyword evidence="13" id="KW-1185">Reference proteome</keyword>
<sequence length="683" mass="78914">MHLTKRIQSIFLPLILCIFFIFSLELSAFQISLKDSIKNYLVSESSENDKFEKLKAIIDGLTQDNKQEDVIFFYEQGIKLAEKTGNFRELGIWSVQLFEILNSESNTEEKALELMLHASKFVPQIDQSRTQGNIYLKLAAAHYNQTDFSEAIEAYTLAMNYFSEKDSIFVADALFFRAQAKDYRGELISAMNDYQLARTYYENLEDQDYVNYVNNGMAVLFSKYGIYSEAEKIRKQLAENYLDQGNIYDWSIILYNQSRDYDKQDRNDERFDFLNRVYQKIGKDSIADSEVRAIVCLSLSNHYSEIQDYENQEKLYQEAKQIIEDELDGNSFIKLPFLKSKTLIEESRGNLSEAKNLIQQYREDALEAANMDQIIDAYLIESRISKNVGDFKTAFEALEKYKSFKDSLFQSNQANSFAYYQTLYETEKKEREILNKTREIEQITTSTRTKIITIVTISLSIIAGLILWFLLKNLKAAQKAKILQENFSRDLLLSQETERKRISKDLHDGLGQSLLLIKNKVAMDKDESATNLLNLAIEELRGISRSLHPFQLEELGLTNAIRNVLDQIDEETDIFVSSELDEVDDLFDADQQLHIYRIVQETFNNILKHAKASAVRVTIIRDEKMVHLSIADNGIGFDFSKKFQDFQSLGLKTLKERTATLGGIMKVDSEKAKGTSFSFLFYP</sequence>
<evidence type="ECO:0000256" key="9">
    <source>
        <dbReference type="SAM" id="Coils"/>
    </source>
</evidence>
<keyword evidence="4" id="KW-0808">Transferase</keyword>
<dbReference type="Proteomes" id="UP000006050">
    <property type="component" value="Chromosome"/>
</dbReference>
<keyword evidence="8" id="KW-0902">Two-component regulatory system</keyword>
<dbReference type="Gene3D" id="3.30.565.10">
    <property type="entry name" value="Histidine kinase-like ATPase, C-terminal domain"/>
    <property type="match status" value="1"/>
</dbReference>
<keyword evidence="5" id="KW-0547">Nucleotide-binding</keyword>
<evidence type="ECO:0000313" key="13">
    <source>
        <dbReference type="Proteomes" id="UP000006050"/>
    </source>
</evidence>
<dbReference type="PROSITE" id="PS50109">
    <property type="entry name" value="HIS_KIN"/>
    <property type="match status" value="1"/>
</dbReference>
<dbReference type="EMBL" id="CP003281">
    <property type="protein sequence ID" value="AFL84143.1"/>
    <property type="molecule type" value="Genomic_DNA"/>
</dbReference>
<evidence type="ECO:0000256" key="7">
    <source>
        <dbReference type="ARBA" id="ARBA00022840"/>
    </source>
</evidence>
<name>I3Z4H5_BELBD</name>
<feature type="coiled-coil region" evidence="9">
    <location>
        <begin position="306"/>
        <end position="371"/>
    </location>
</feature>
<dbReference type="InterPro" id="IPR011990">
    <property type="entry name" value="TPR-like_helical_dom_sf"/>
</dbReference>
<reference evidence="13" key="1">
    <citation type="submission" date="2012-06" db="EMBL/GenBank/DDBJ databases">
        <title>The complete genome of Belliella baltica DSM 15883.</title>
        <authorList>
            <person name="Lucas S."/>
            <person name="Copeland A."/>
            <person name="Lapidus A."/>
            <person name="Goodwin L."/>
            <person name="Pitluck S."/>
            <person name="Peters L."/>
            <person name="Mikhailova N."/>
            <person name="Davenport K."/>
            <person name="Kyrpides N."/>
            <person name="Mavromatis K."/>
            <person name="Pagani I."/>
            <person name="Ivanova N."/>
            <person name="Ovchinnikova G."/>
            <person name="Zeytun A."/>
            <person name="Detter J.C."/>
            <person name="Han C."/>
            <person name="Land M."/>
            <person name="Hauser L."/>
            <person name="Markowitz V."/>
            <person name="Cheng J.-F."/>
            <person name="Hugenholtz P."/>
            <person name="Woyke T."/>
            <person name="Wu D."/>
            <person name="Tindall B."/>
            <person name="Pomrenke H."/>
            <person name="Brambilla E."/>
            <person name="Klenk H.-P."/>
            <person name="Eisen J.A."/>
        </authorList>
    </citation>
    <scope>NUCLEOTIDE SEQUENCE [LARGE SCALE GENOMIC DNA]</scope>
    <source>
        <strain evidence="13">DSM 15883 / CIP 108006 / LMG 21964 / BA134</strain>
    </source>
</reference>
<protein>
    <recommendedName>
        <fullName evidence="2">histidine kinase</fullName>
        <ecNumber evidence="2">2.7.13.3</ecNumber>
    </recommendedName>
</protein>
<dbReference type="SUPFAM" id="SSF55874">
    <property type="entry name" value="ATPase domain of HSP90 chaperone/DNA topoisomerase II/histidine kinase"/>
    <property type="match status" value="1"/>
</dbReference>
<evidence type="ECO:0000256" key="6">
    <source>
        <dbReference type="ARBA" id="ARBA00022777"/>
    </source>
</evidence>
<dbReference type="eggNOG" id="COG4585">
    <property type="taxonomic scope" value="Bacteria"/>
</dbReference>
<dbReference type="InterPro" id="IPR019734">
    <property type="entry name" value="TPR_rpt"/>
</dbReference>
<dbReference type="Gene3D" id="1.25.40.10">
    <property type="entry name" value="Tetratricopeptide repeat domain"/>
    <property type="match status" value="1"/>
</dbReference>
<dbReference type="AlphaFoldDB" id="I3Z4H5"/>
<proteinExistence type="predicted"/>
<keyword evidence="3" id="KW-0597">Phosphoprotein</keyword>
<dbReference type="STRING" id="866536.Belba_1531"/>